<dbReference type="Proteomes" id="UP001234297">
    <property type="component" value="Chromosome 5"/>
</dbReference>
<reference evidence="1 2" key="1">
    <citation type="journal article" date="2022" name="Hortic Res">
        <title>A haplotype resolved chromosomal level avocado genome allows analysis of novel avocado genes.</title>
        <authorList>
            <person name="Nath O."/>
            <person name="Fletcher S.J."/>
            <person name="Hayward A."/>
            <person name="Shaw L.M."/>
            <person name="Masouleh A.K."/>
            <person name="Furtado A."/>
            <person name="Henry R.J."/>
            <person name="Mitter N."/>
        </authorList>
    </citation>
    <scope>NUCLEOTIDE SEQUENCE [LARGE SCALE GENOMIC DNA]</scope>
    <source>
        <strain evidence="2">cv. Hass</strain>
    </source>
</reference>
<evidence type="ECO:0000313" key="2">
    <source>
        <dbReference type="Proteomes" id="UP001234297"/>
    </source>
</evidence>
<evidence type="ECO:0000313" key="1">
    <source>
        <dbReference type="EMBL" id="KAJ8639505.1"/>
    </source>
</evidence>
<accession>A0ACC2M1H0</accession>
<name>A0ACC2M1H0_PERAE</name>
<dbReference type="EMBL" id="CM056813">
    <property type="protein sequence ID" value="KAJ8639505.1"/>
    <property type="molecule type" value="Genomic_DNA"/>
</dbReference>
<gene>
    <name evidence="1" type="ORF">MRB53_016199</name>
</gene>
<proteinExistence type="predicted"/>
<comment type="caution">
    <text evidence="1">The sequence shown here is derived from an EMBL/GenBank/DDBJ whole genome shotgun (WGS) entry which is preliminary data.</text>
</comment>
<protein>
    <submittedName>
        <fullName evidence="1">Uncharacterized protein</fullName>
    </submittedName>
</protein>
<sequence>MFHDGSIAIHAVSTLLMNHSLNSGMTKQSPPQAQTHNEDDDGFQPWTSPQAFPFEMSTGTIPPTALPLPPSNALSAPSPQPSASGGSAIKLTSLNCALGGCLGSPSVLNFFLFDDMLKYLD</sequence>
<organism evidence="1 2">
    <name type="scientific">Persea americana</name>
    <name type="common">Avocado</name>
    <dbReference type="NCBI Taxonomy" id="3435"/>
    <lineage>
        <taxon>Eukaryota</taxon>
        <taxon>Viridiplantae</taxon>
        <taxon>Streptophyta</taxon>
        <taxon>Embryophyta</taxon>
        <taxon>Tracheophyta</taxon>
        <taxon>Spermatophyta</taxon>
        <taxon>Magnoliopsida</taxon>
        <taxon>Magnoliidae</taxon>
        <taxon>Laurales</taxon>
        <taxon>Lauraceae</taxon>
        <taxon>Persea</taxon>
    </lineage>
</organism>
<keyword evidence="2" id="KW-1185">Reference proteome</keyword>